<feature type="region of interest" description="Disordered" evidence="1">
    <location>
        <begin position="1"/>
        <end position="77"/>
    </location>
</feature>
<comment type="caution">
    <text evidence="2">The sequence shown here is derived from an EMBL/GenBank/DDBJ whole genome shotgun (WGS) entry which is preliminary data.</text>
</comment>
<sequence>MTIHDNSQLRDSHSQISTEPTRNVRSDHRSVRPMPRTLSLDRPWPWRSRRSKENGCICQENRPQGRTDHPQARGRSLQSTPLTLGVLSPGGKSFSFSLYFCLVSIFTACPSHAQNTPASQHHHTRFSSLTAGLSLSFFLDPLFIEKASPNCPGEIDQAVKEKGHKTAPFHLFRSNRPPALPFLWAVRKSGP</sequence>
<dbReference type="EMBL" id="JADBGQ010000008">
    <property type="protein sequence ID" value="KAG5384948.1"/>
    <property type="molecule type" value="Genomic_DNA"/>
</dbReference>
<proteinExistence type="predicted"/>
<dbReference type="Proteomes" id="UP000823674">
    <property type="component" value="Chromosome A09"/>
</dbReference>
<name>A0ABQ7LED1_BRACM</name>
<accession>A0ABQ7LED1</accession>
<keyword evidence="3" id="KW-1185">Reference proteome</keyword>
<evidence type="ECO:0000313" key="3">
    <source>
        <dbReference type="Proteomes" id="UP000823674"/>
    </source>
</evidence>
<evidence type="ECO:0000256" key="1">
    <source>
        <dbReference type="SAM" id="MobiDB-lite"/>
    </source>
</evidence>
<reference evidence="2 3" key="1">
    <citation type="submission" date="2021-03" db="EMBL/GenBank/DDBJ databases">
        <authorList>
            <person name="King G.J."/>
            <person name="Bancroft I."/>
            <person name="Baten A."/>
            <person name="Bloomfield J."/>
            <person name="Borpatragohain P."/>
            <person name="He Z."/>
            <person name="Irish N."/>
            <person name="Irwin J."/>
            <person name="Liu K."/>
            <person name="Mauleon R.P."/>
            <person name="Moore J."/>
            <person name="Morris R."/>
            <person name="Ostergaard L."/>
            <person name="Wang B."/>
            <person name="Wells R."/>
        </authorList>
    </citation>
    <scope>NUCLEOTIDE SEQUENCE [LARGE SCALE GENOMIC DNA]</scope>
    <source>
        <strain evidence="2">R-o-18</strain>
        <tissue evidence="2">Leaf</tissue>
    </source>
</reference>
<evidence type="ECO:0000313" key="2">
    <source>
        <dbReference type="EMBL" id="KAG5384948.1"/>
    </source>
</evidence>
<protein>
    <submittedName>
        <fullName evidence="2">Uncharacterized protein</fullName>
    </submittedName>
</protein>
<gene>
    <name evidence="2" type="primary">A09g512970.1_BraROA</name>
    <name evidence="2" type="ORF">IGI04_036418</name>
</gene>
<organism evidence="2 3">
    <name type="scientific">Brassica rapa subsp. trilocularis</name>
    <dbReference type="NCBI Taxonomy" id="1813537"/>
    <lineage>
        <taxon>Eukaryota</taxon>
        <taxon>Viridiplantae</taxon>
        <taxon>Streptophyta</taxon>
        <taxon>Embryophyta</taxon>
        <taxon>Tracheophyta</taxon>
        <taxon>Spermatophyta</taxon>
        <taxon>Magnoliopsida</taxon>
        <taxon>eudicotyledons</taxon>
        <taxon>Gunneridae</taxon>
        <taxon>Pentapetalae</taxon>
        <taxon>rosids</taxon>
        <taxon>malvids</taxon>
        <taxon>Brassicales</taxon>
        <taxon>Brassicaceae</taxon>
        <taxon>Brassiceae</taxon>
        <taxon>Brassica</taxon>
    </lineage>
</organism>